<evidence type="ECO:0000313" key="3">
    <source>
        <dbReference type="Proteomes" id="UP001159405"/>
    </source>
</evidence>
<feature type="compositionally biased region" description="Acidic residues" evidence="1">
    <location>
        <begin position="282"/>
        <end position="328"/>
    </location>
</feature>
<dbReference type="EMBL" id="CALNXK010000010">
    <property type="protein sequence ID" value="CAH3042980.1"/>
    <property type="molecule type" value="Genomic_DNA"/>
</dbReference>
<reference evidence="2 3" key="1">
    <citation type="submission" date="2022-05" db="EMBL/GenBank/DDBJ databases">
        <authorList>
            <consortium name="Genoscope - CEA"/>
            <person name="William W."/>
        </authorList>
    </citation>
    <scope>NUCLEOTIDE SEQUENCE [LARGE SCALE GENOMIC DNA]</scope>
</reference>
<feature type="region of interest" description="Disordered" evidence="1">
    <location>
        <begin position="243"/>
        <end position="262"/>
    </location>
</feature>
<feature type="compositionally biased region" description="Basic and acidic residues" evidence="1">
    <location>
        <begin position="271"/>
        <end position="281"/>
    </location>
</feature>
<name>A0ABN8N8Z3_9CNID</name>
<sequence>MYTRIRERNYGTQLGFGAAEVAVKAVVVTSHMTYSILPKFGLAGKLKEGFEQKASQVDTMACNGLEFLQNKWLVAKGQTNKVIAFGTEKLEQSDVAEVLITVTEAAVDYFKPPEENAKTQEKAGLPVVQTKVDRIRAVSYTIGDEGTKVLSLVASAGLGRARAAAHWTWNITQHLLQKIPVKAKHDLKIEVFLGICRELRTSRSHVTRALPSGFRFEEIVGRKQKLRRSKRLTAKGDYQRIIDASEPFPVSPERKRKYDKEEGEEALIEELIHVNESYKSDEDADYVPEDDEDEESESSGDDDDDDDEDDDDDDDEDDGADEDEDQDEVGTKTLVKPATTVQAESKTEARGTVHATFQGNTDSQIKTSVKQKPATQGISPAKTVPKQELSVKPEAKVQAILQEKAESEKTGKLNQNRVEEKKDAGRHAKANASNADTDPKKNEAPIADAKNKEKAEKGTKTVDGGLLGVFKAFNNKM</sequence>
<dbReference type="Proteomes" id="UP001159405">
    <property type="component" value="Unassembled WGS sequence"/>
</dbReference>
<evidence type="ECO:0000256" key="1">
    <source>
        <dbReference type="SAM" id="MobiDB-lite"/>
    </source>
</evidence>
<gene>
    <name evidence="2" type="ORF">PLOB_00000790</name>
</gene>
<feature type="region of interest" description="Disordered" evidence="1">
    <location>
        <begin position="271"/>
        <end position="390"/>
    </location>
</feature>
<proteinExistence type="predicted"/>
<feature type="compositionally biased region" description="Polar residues" evidence="1">
    <location>
        <begin position="355"/>
        <end position="378"/>
    </location>
</feature>
<feature type="compositionally biased region" description="Basic and acidic residues" evidence="1">
    <location>
        <begin position="404"/>
        <end position="426"/>
    </location>
</feature>
<evidence type="ECO:0000313" key="2">
    <source>
        <dbReference type="EMBL" id="CAH3042980.1"/>
    </source>
</evidence>
<feature type="compositionally biased region" description="Basic and acidic residues" evidence="1">
    <location>
        <begin position="437"/>
        <end position="459"/>
    </location>
</feature>
<organism evidence="2 3">
    <name type="scientific">Porites lobata</name>
    <dbReference type="NCBI Taxonomy" id="104759"/>
    <lineage>
        <taxon>Eukaryota</taxon>
        <taxon>Metazoa</taxon>
        <taxon>Cnidaria</taxon>
        <taxon>Anthozoa</taxon>
        <taxon>Hexacorallia</taxon>
        <taxon>Scleractinia</taxon>
        <taxon>Fungiina</taxon>
        <taxon>Poritidae</taxon>
        <taxon>Porites</taxon>
    </lineage>
</organism>
<comment type="caution">
    <text evidence="2">The sequence shown here is derived from an EMBL/GenBank/DDBJ whole genome shotgun (WGS) entry which is preliminary data.</text>
</comment>
<protein>
    <submittedName>
        <fullName evidence="2">Uncharacterized protein</fullName>
    </submittedName>
</protein>
<feature type="region of interest" description="Disordered" evidence="1">
    <location>
        <begin position="404"/>
        <end position="459"/>
    </location>
</feature>
<keyword evidence="3" id="KW-1185">Reference proteome</keyword>
<accession>A0ABN8N8Z3</accession>